<accession>J0JBL3</accession>
<proteinExistence type="predicted"/>
<evidence type="ECO:0000259" key="3">
    <source>
        <dbReference type="Pfam" id="PF07282"/>
    </source>
</evidence>
<feature type="coiled-coil region" evidence="2">
    <location>
        <begin position="77"/>
        <end position="110"/>
    </location>
</feature>
<keyword evidence="2" id="KW-0175">Coiled coil</keyword>
<feature type="domain" description="Cas12f1-like TNB" evidence="3">
    <location>
        <begin position="172"/>
        <end position="230"/>
    </location>
</feature>
<comment type="caution">
    <text evidence="4">The sequence shown here is derived from an EMBL/GenBank/DDBJ whole genome shotgun (WGS) entry which is preliminary data.</text>
</comment>
<protein>
    <recommendedName>
        <fullName evidence="3">Cas12f1-like TNB domain-containing protein</fullName>
    </recommendedName>
</protein>
<sequence length="268" mass="30645">MEYKPSGTLRLIIKNKVVEVHSSYEKTDNRACGNEIIGIDKGYSEVFVTSTNEFLGKDLGKILTQYSDKLKVKYQRRNKLLALMKKAQKNNQLEKANRISKNNLGKIKQNKENHKVKQRLKTLIYNACHQVVDKAKVVVCEDLKENFSKNTSYGKNTNRRLNSWVKGLIAAALKNVIACRGSALHLVNPAYTSQCDSFCNNLLLGRRKSNTFYLFNGGTIQADYNAARNILARYFDKEIKRNTPFNAVKEILLKRTDSYRLTTVQARL</sequence>
<evidence type="ECO:0000313" key="4">
    <source>
        <dbReference type="EMBL" id="EJB35252.1"/>
    </source>
</evidence>
<evidence type="ECO:0000256" key="2">
    <source>
        <dbReference type="SAM" id="Coils"/>
    </source>
</evidence>
<evidence type="ECO:0000256" key="1">
    <source>
        <dbReference type="ARBA" id="ARBA00023125"/>
    </source>
</evidence>
<gene>
    <name evidence="4" type="ORF">HPNQ4076_0118</name>
</gene>
<evidence type="ECO:0000313" key="5">
    <source>
        <dbReference type="Proteomes" id="UP000004074"/>
    </source>
</evidence>
<dbReference type="PATRIC" id="fig|992029.3.peg.118"/>
<dbReference type="GO" id="GO:0003677">
    <property type="term" value="F:DNA binding"/>
    <property type="evidence" value="ECO:0007669"/>
    <property type="project" value="UniProtKB-KW"/>
</dbReference>
<reference evidence="4 5" key="1">
    <citation type="journal article" date="2013" name="Pathog. Dis.">
        <title>Genome sequences of 65 Helicobacter pylori strains isolated from asymptomatic individuals and patients with gastric cancer, peptic ulcer disease, or gastritis.</title>
        <authorList>
            <person name="Blanchard T.G."/>
            <person name="Czinn S.J."/>
            <person name="Correa P."/>
            <person name="Nakazawa T."/>
            <person name="Keelan M."/>
            <person name="Morningstar L."/>
            <person name="Santana-Cruz I."/>
            <person name="Maroo A."/>
            <person name="McCracken C."/>
            <person name="Shefchek K."/>
            <person name="Daugherty S."/>
            <person name="Song Y."/>
            <person name="Fraser C.M."/>
            <person name="Fricke W.F."/>
        </authorList>
    </citation>
    <scope>NUCLEOTIDE SEQUENCE [LARGE SCALE GENOMIC DNA]</scope>
    <source>
        <strain evidence="4 5">NQ4076</strain>
    </source>
</reference>
<organism evidence="4 5">
    <name type="scientific">Helicobacter pylori NQ4076</name>
    <dbReference type="NCBI Taxonomy" id="992029"/>
    <lineage>
        <taxon>Bacteria</taxon>
        <taxon>Pseudomonadati</taxon>
        <taxon>Campylobacterota</taxon>
        <taxon>Epsilonproteobacteria</taxon>
        <taxon>Campylobacterales</taxon>
        <taxon>Helicobacteraceae</taxon>
        <taxon>Helicobacter</taxon>
    </lineage>
</organism>
<dbReference type="EMBL" id="AKNX01000001">
    <property type="protein sequence ID" value="EJB35252.1"/>
    <property type="molecule type" value="Genomic_DNA"/>
</dbReference>
<dbReference type="AlphaFoldDB" id="J0JBL3"/>
<keyword evidence="1" id="KW-0238">DNA-binding</keyword>
<dbReference type="Proteomes" id="UP000004074">
    <property type="component" value="Unassembled WGS sequence"/>
</dbReference>
<name>J0JBL3_HELPX</name>
<dbReference type="Pfam" id="PF07282">
    <property type="entry name" value="Cas12f1-like_TNB"/>
    <property type="match status" value="1"/>
</dbReference>
<dbReference type="InterPro" id="IPR010095">
    <property type="entry name" value="Cas12f1-like_TNB"/>
</dbReference>